<gene>
    <name evidence="9" type="ordered locus">Halhy_3572</name>
</gene>
<dbReference type="Pfam" id="PF14322">
    <property type="entry name" value="SusD-like_3"/>
    <property type="match status" value="1"/>
</dbReference>
<keyword evidence="3 6" id="KW-0732">Signal</keyword>
<evidence type="ECO:0000313" key="9">
    <source>
        <dbReference type="EMBL" id="AEE51426.1"/>
    </source>
</evidence>
<proteinExistence type="inferred from homology"/>
<feature type="domain" description="RagB/SusD" evidence="7">
    <location>
        <begin position="276"/>
        <end position="539"/>
    </location>
</feature>
<keyword evidence="5" id="KW-0998">Cell outer membrane</keyword>
<dbReference type="OrthoDB" id="5694214at2"/>
<feature type="chain" id="PRO_5003310433" evidence="6">
    <location>
        <begin position="20"/>
        <end position="539"/>
    </location>
</feature>
<comment type="similarity">
    <text evidence="2">Belongs to the SusD family.</text>
</comment>
<evidence type="ECO:0000256" key="4">
    <source>
        <dbReference type="ARBA" id="ARBA00023136"/>
    </source>
</evidence>
<evidence type="ECO:0000256" key="3">
    <source>
        <dbReference type="ARBA" id="ARBA00022729"/>
    </source>
</evidence>
<dbReference type="EMBL" id="CP002691">
    <property type="protein sequence ID" value="AEE51426.1"/>
    <property type="molecule type" value="Genomic_DNA"/>
</dbReference>
<comment type="subcellular location">
    <subcellularLocation>
        <location evidence="1">Cell outer membrane</location>
    </subcellularLocation>
</comment>
<sequence length="539" mass="60053">MKNTFKFFFIVLIMGLFNACDVDRLPETQLSDPAFWKTEADLQTAANYLYTFFPGLPNTDDNWSDETYARAPNGISDGSRIATATDGGYNTPYRLIRAANNIITKGPQASATGVSAATIDRYVGEAQFFRAWAYFSLLQRYGEVPLILTTLREDSPELEAPAANRDAILNAIYQDLDFAAAKLPTPKTLGATGYGRISNTAALAFKARVALFEGTRAKFHAYGEPNKHLALAVAASKAVIDSKEHSLFGNYYNLFQLAGEGPSNKENILVRKYGVSLADNVSTHNAARNLENGSASPTKSLVDEYLMTDGLPTTKSPLYQAPVASIDVFKNRDERLSATIMKRGDAYIGSAPVFGIAPLVFNFTGFCSRKYFNIDDWTNQRSYIDGILIRYAEVLLIYAEAKFELEGSISDADLDLSVNLLRTRGKIAKLSNAFVTANGLDMRTELRRERRVELAVEGFRYWDLNRWKTAEIELVKPILGNYFFKTEFGTATTVKLTPDNFILVQDANFRKFNPTKDYLWPLPINEIGLNPSLKQNPGW</sequence>
<feature type="signal peptide" evidence="6">
    <location>
        <begin position="1"/>
        <end position="19"/>
    </location>
</feature>
<accession>F4KXR5</accession>
<organism evidence="9 10">
    <name type="scientific">Haliscomenobacter hydrossis (strain ATCC 27775 / DSM 1100 / LMG 10767 / O)</name>
    <dbReference type="NCBI Taxonomy" id="760192"/>
    <lineage>
        <taxon>Bacteria</taxon>
        <taxon>Pseudomonadati</taxon>
        <taxon>Bacteroidota</taxon>
        <taxon>Saprospiria</taxon>
        <taxon>Saprospirales</taxon>
        <taxon>Haliscomenobacteraceae</taxon>
        <taxon>Haliscomenobacter</taxon>
    </lineage>
</organism>
<name>F4KXR5_HALH1</name>
<evidence type="ECO:0000256" key="2">
    <source>
        <dbReference type="ARBA" id="ARBA00006275"/>
    </source>
</evidence>
<evidence type="ECO:0000256" key="1">
    <source>
        <dbReference type="ARBA" id="ARBA00004442"/>
    </source>
</evidence>
<dbReference type="eggNOG" id="COG0457">
    <property type="taxonomic scope" value="Bacteria"/>
</dbReference>
<dbReference type="InterPro" id="IPR012944">
    <property type="entry name" value="SusD_RagB_dom"/>
</dbReference>
<dbReference type="KEGG" id="hhy:Halhy_3572"/>
<evidence type="ECO:0000259" key="8">
    <source>
        <dbReference type="Pfam" id="PF14322"/>
    </source>
</evidence>
<reference evidence="9 10" key="1">
    <citation type="journal article" date="2011" name="Stand. Genomic Sci.">
        <title>Complete genome sequence of Haliscomenobacter hydrossis type strain (O).</title>
        <authorList>
            <consortium name="US DOE Joint Genome Institute (JGI-PGF)"/>
            <person name="Daligault H."/>
            <person name="Lapidus A."/>
            <person name="Zeytun A."/>
            <person name="Nolan M."/>
            <person name="Lucas S."/>
            <person name="Del Rio T.G."/>
            <person name="Tice H."/>
            <person name="Cheng J.F."/>
            <person name="Tapia R."/>
            <person name="Han C."/>
            <person name="Goodwin L."/>
            <person name="Pitluck S."/>
            <person name="Liolios K."/>
            <person name="Pagani I."/>
            <person name="Ivanova N."/>
            <person name="Huntemann M."/>
            <person name="Mavromatis K."/>
            <person name="Mikhailova N."/>
            <person name="Pati A."/>
            <person name="Chen A."/>
            <person name="Palaniappan K."/>
            <person name="Land M."/>
            <person name="Hauser L."/>
            <person name="Brambilla E.M."/>
            <person name="Rohde M."/>
            <person name="Verbarg S."/>
            <person name="Goker M."/>
            <person name="Bristow J."/>
            <person name="Eisen J.A."/>
            <person name="Markowitz V."/>
            <person name="Hugenholtz P."/>
            <person name="Kyrpides N.C."/>
            <person name="Klenk H.P."/>
            <person name="Woyke T."/>
        </authorList>
    </citation>
    <scope>NUCLEOTIDE SEQUENCE [LARGE SCALE GENOMIC DNA]</scope>
    <source>
        <strain evidence="10">ATCC 27775 / DSM 1100 / LMG 10767 / O</strain>
    </source>
</reference>
<reference key="2">
    <citation type="submission" date="2011-04" db="EMBL/GenBank/DDBJ databases">
        <title>Complete sequence of chromosome of Haliscomenobacter hydrossis DSM 1100.</title>
        <authorList>
            <consortium name="US DOE Joint Genome Institute (JGI-PGF)"/>
            <person name="Lucas S."/>
            <person name="Han J."/>
            <person name="Lapidus A."/>
            <person name="Bruce D."/>
            <person name="Goodwin L."/>
            <person name="Pitluck S."/>
            <person name="Peters L."/>
            <person name="Kyrpides N."/>
            <person name="Mavromatis K."/>
            <person name="Ivanova N."/>
            <person name="Ovchinnikova G."/>
            <person name="Pagani I."/>
            <person name="Daligault H."/>
            <person name="Detter J.C."/>
            <person name="Han C."/>
            <person name="Land M."/>
            <person name="Hauser L."/>
            <person name="Markowitz V."/>
            <person name="Cheng J.-F."/>
            <person name="Hugenholtz P."/>
            <person name="Woyke T."/>
            <person name="Wu D."/>
            <person name="Verbarg S."/>
            <person name="Frueling A."/>
            <person name="Brambilla E."/>
            <person name="Klenk H.-P."/>
            <person name="Eisen J.A."/>
        </authorList>
    </citation>
    <scope>NUCLEOTIDE SEQUENCE</scope>
    <source>
        <strain>DSM 1100</strain>
    </source>
</reference>
<dbReference type="InterPro" id="IPR033985">
    <property type="entry name" value="SusD-like_N"/>
</dbReference>
<evidence type="ECO:0000256" key="6">
    <source>
        <dbReference type="SAM" id="SignalP"/>
    </source>
</evidence>
<dbReference type="Gene3D" id="1.25.40.390">
    <property type="match status" value="1"/>
</dbReference>
<keyword evidence="4" id="KW-0472">Membrane</keyword>
<dbReference type="Pfam" id="PF07980">
    <property type="entry name" value="SusD_RagB"/>
    <property type="match status" value="1"/>
</dbReference>
<evidence type="ECO:0000313" key="10">
    <source>
        <dbReference type="Proteomes" id="UP000008461"/>
    </source>
</evidence>
<dbReference type="RefSeq" id="WP_013765966.1">
    <property type="nucleotide sequence ID" value="NC_015510.1"/>
</dbReference>
<dbReference type="SUPFAM" id="SSF48452">
    <property type="entry name" value="TPR-like"/>
    <property type="match status" value="1"/>
</dbReference>
<dbReference type="STRING" id="760192.Halhy_3572"/>
<dbReference type="InterPro" id="IPR011990">
    <property type="entry name" value="TPR-like_helical_dom_sf"/>
</dbReference>
<dbReference type="HOGENOM" id="CLU_015553_0_1_10"/>
<feature type="domain" description="SusD-like N-terminal" evidence="8">
    <location>
        <begin position="88"/>
        <end position="211"/>
    </location>
</feature>
<evidence type="ECO:0000259" key="7">
    <source>
        <dbReference type="Pfam" id="PF07980"/>
    </source>
</evidence>
<dbReference type="AlphaFoldDB" id="F4KXR5"/>
<keyword evidence="10" id="KW-1185">Reference proteome</keyword>
<protein>
    <submittedName>
        <fullName evidence="9">RagB/SusD domain-containing protein</fullName>
    </submittedName>
</protein>
<dbReference type="GO" id="GO:0009279">
    <property type="term" value="C:cell outer membrane"/>
    <property type="evidence" value="ECO:0007669"/>
    <property type="project" value="UniProtKB-SubCell"/>
</dbReference>
<evidence type="ECO:0000256" key="5">
    <source>
        <dbReference type="ARBA" id="ARBA00023237"/>
    </source>
</evidence>
<dbReference type="Proteomes" id="UP000008461">
    <property type="component" value="Chromosome"/>
</dbReference>